<dbReference type="Pfam" id="PF00142">
    <property type="entry name" value="Fer4_NifH"/>
    <property type="match status" value="1"/>
</dbReference>
<feature type="binding site" evidence="14">
    <location>
        <position position="132"/>
    </location>
    <ligand>
        <name>[4Fe-4S] cluster</name>
        <dbReference type="ChEBI" id="CHEBI:49883"/>
        <note>ligand shared between dimeric partners</note>
    </ligand>
</feature>
<keyword evidence="10 14" id="KW-0408">Iron</keyword>
<dbReference type="GeneID" id="5411889"/>
<dbReference type="eggNOG" id="arCOG00590">
    <property type="taxonomic scope" value="Archaea"/>
</dbReference>
<dbReference type="EC" id="1.18.6.1" evidence="14"/>
<dbReference type="GO" id="GO:0046872">
    <property type="term" value="F:metal ion binding"/>
    <property type="evidence" value="ECO:0007669"/>
    <property type="project" value="UniProtKB-KW"/>
</dbReference>
<name>A7I9W1_METB6</name>
<evidence type="ECO:0000313" key="18">
    <source>
        <dbReference type="EMBL" id="ABS56522.1"/>
    </source>
</evidence>
<keyword evidence="4 14" id="KW-0004">4Fe-4S</keyword>
<keyword evidence="12 14" id="KW-0535">Nitrogen fixation</keyword>
<dbReference type="CDD" id="cd02040">
    <property type="entry name" value="NifH"/>
    <property type="match status" value="1"/>
</dbReference>
<dbReference type="GO" id="GO:0016163">
    <property type="term" value="F:nitrogenase activity"/>
    <property type="evidence" value="ECO:0007669"/>
    <property type="project" value="UniProtKB-UniRule"/>
</dbReference>
<evidence type="ECO:0000256" key="15">
    <source>
        <dbReference type="PIRSR" id="PIRSR605977-50"/>
    </source>
</evidence>
<evidence type="ECO:0000256" key="4">
    <source>
        <dbReference type="ARBA" id="ARBA00022485"/>
    </source>
</evidence>
<dbReference type="PRINTS" id="PR00091">
    <property type="entry name" value="NITROGNASEII"/>
</dbReference>
<dbReference type="PANTHER" id="PTHR42864:SF2">
    <property type="entry name" value="LIGHT-INDEPENDENT PROTOCHLOROPHYLLIDE REDUCTASE IRON-SULFUR ATP-BINDING PROTEIN"/>
    <property type="match status" value="1"/>
</dbReference>
<keyword evidence="6 14" id="KW-0547">Nucleotide-binding</keyword>
<evidence type="ECO:0000256" key="13">
    <source>
        <dbReference type="ARBA" id="ARBA00047967"/>
    </source>
</evidence>
<dbReference type="Gene3D" id="3.40.50.300">
    <property type="entry name" value="P-loop containing nucleotide triphosphate hydrolases"/>
    <property type="match status" value="1"/>
</dbReference>
<evidence type="ECO:0000256" key="3">
    <source>
        <dbReference type="ARBA" id="ARBA00011738"/>
    </source>
</evidence>
<comment type="PTM">
    <text evidence="15">The reversible ADP-ribosylation of Arg inactivates the nitrogenase reductase and regulates nitrogenase activity.</text>
</comment>
<dbReference type="PANTHER" id="PTHR42864">
    <property type="entry name" value="LIGHT-INDEPENDENT PROTOCHLOROPHYLLIDE REDUCTASE IRON-SULFUR ATP-BINDING PROTEIN"/>
    <property type="match status" value="1"/>
</dbReference>
<feature type="region of interest" description="Disordered" evidence="17">
    <location>
        <begin position="302"/>
        <end position="324"/>
    </location>
</feature>
<dbReference type="PROSITE" id="PS51026">
    <property type="entry name" value="NIFH_FRXC_3"/>
    <property type="match status" value="1"/>
</dbReference>
<dbReference type="InterPro" id="IPR027417">
    <property type="entry name" value="P-loop_NTPase"/>
</dbReference>
<organism evidence="18 19">
    <name type="scientific">Methanoregula boonei (strain DSM 21154 / JCM 14090 / 6A8)</name>
    <dbReference type="NCBI Taxonomy" id="456442"/>
    <lineage>
        <taxon>Archaea</taxon>
        <taxon>Methanobacteriati</taxon>
        <taxon>Methanobacteriota</taxon>
        <taxon>Stenosarchaea group</taxon>
        <taxon>Methanomicrobia</taxon>
        <taxon>Methanomicrobiales</taxon>
        <taxon>Methanoregulaceae</taxon>
        <taxon>Methanoregula</taxon>
    </lineage>
</organism>
<keyword evidence="19" id="KW-1185">Reference proteome</keyword>
<dbReference type="GO" id="GO:0005524">
    <property type="term" value="F:ATP binding"/>
    <property type="evidence" value="ECO:0007669"/>
    <property type="project" value="UniProtKB-UniRule"/>
</dbReference>
<keyword evidence="11 14" id="KW-0411">Iron-sulfur</keyword>
<feature type="binding site" evidence="14">
    <location>
        <position position="96"/>
    </location>
    <ligand>
        <name>[4Fe-4S] cluster</name>
        <dbReference type="ChEBI" id="CHEBI:49883"/>
        <note>ligand shared between dimeric partners</note>
    </ligand>
</feature>
<dbReference type="EMBL" id="CP000780">
    <property type="protein sequence ID" value="ABS56522.1"/>
    <property type="molecule type" value="Genomic_DNA"/>
</dbReference>
<reference evidence="19" key="1">
    <citation type="journal article" date="2015" name="Microbiology">
        <title>Genome of Methanoregula boonei 6A8 reveals adaptations to oligotrophic peatland environments.</title>
        <authorList>
            <person name="Braeuer S."/>
            <person name="Cadillo-Quiroz H."/>
            <person name="Kyrpides N."/>
            <person name="Woyke T."/>
            <person name="Goodwin L."/>
            <person name="Detter C."/>
            <person name="Podell S."/>
            <person name="Yavitt J.B."/>
            <person name="Zinder S.H."/>
        </authorList>
    </citation>
    <scope>NUCLEOTIDE SEQUENCE [LARGE SCALE GENOMIC DNA]</scope>
    <source>
        <strain evidence="19">DSM 21154 / JCM 14090 / 6A8</strain>
    </source>
</reference>
<sequence length="324" mass="34832">MAKQRNIAIYGKGGIGKSTTSSNISAALSELGLKVMQIGCDPKSDSTNTLRGGRFIPTVLDSLRSGKRVETSDIIHEGFNGVLCVEAGGPEPGVGCAGRGIITAIELLRQRKVFEEFKPDVVIYDVLGDVVCGGFGIPIREGVAEQVYTVSSSDFMAIYAANNLFKGIKKYANSGGALFSGIIANSTNLPVQREIVEDFAASTKTTIAEYVPRSLTVTKSELQGKTVIEAAPESEQAEVYRVLAKKILSNQDRYVPAPLDTDQLKDWAESWSDKLLEQRDSPTHVKCELECIVPGAEPIIAKPRSQRSPAVKAATPRRTAKAKG</sequence>
<dbReference type="InterPro" id="IPR000392">
    <property type="entry name" value="NifH/frxC"/>
</dbReference>
<comment type="catalytic activity">
    <reaction evidence="13 14">
        <text>N2 + 8 reduced [2Fe-2S]-[ferredoxin] + 16 ATP + 16 H2O = H2 + 8 oxidized [2Fe-2S]-[ferredoxin] + 2 NH4(+) + 16 ADP + 16 phosphate + 6 H(+)</text>
        <dbReference type="Rhea" id="RHEA:21448"/>
        <dbReference type="Rhea" id="RHEA-COMP:10000"/>
        <dbReference type="Rhea" id="RHEA-COMP:10001"/>
        <dbReference type="ChEBI" id="CHEBI:15377"/>
        <dbReference type="ChEBI" id="CHEBI:15378"/>
        <dbReference type="ChEBI" id="CHEBI:17997"/>
        <dbReference type="ChEBI" id="CHEBI:18276"/>
        <dbReference type="ChEBI" id="CHEBI:28938"/>
        <dbReference type="ChEBI" id="CHEBI:30616"/>
        <dbReference type="ChEBI" id="CHEBI:33737"/>
        <dbReference type="ChEBI" id="CHEBI:33738"/>
        <dbReference type="ChEBI" id="CHEBI:43474"/>
        <dbReference type="ChEBI" id="CHEBI:456216"/>
        <dbReference type="EC" id="1.18.6.1"/>
    </reaction>
</comment>
<dbReference type="PROSITE" id="PS00692">
    <property type="entry name" value="NIFH_FRXC_2"/>
    <property type="match status" value="1"/>
</dbReference>
<dbReference type="STRING" id="456442.Mboo_2008"/>
<evidence type="ECO:0000256" key="16">
    <source>
        <dbReference type="RuleBase" id="RU003688"/>
    </source>
</evidence>
<dbReference type="RefSeq" id="WP_012107577.1">
    <property type="nucleotide sequence ID" value="NC_009712.1"/>
</dbReference>
<dbReference type="GO" id="GO:0051539">
    <property type="term" value="F:4 iron, 4 sulfur cluster binding"/>
    <property type="evidence" value="ECO:0007669"/>
    <property type="project" value="UniProtKB-KW"/>
</dbReference>
<evidence type="ECO:0000256" key="17">
    <source>
        <dbReference type="SAM" id="MobiDB-lite"/>
    </source>
</evidence>
<evidence type="ECO:0000256" key="7">
    <source>
        <dbReference type="ARBA" id="ARBA00022765"/>
    </source>
</evidence>
<dbReference type="OrthoDB" id="145464at2157"/>
<evidence type="ECO:0000256" key="8">
    <source>
        <dbReference type="ARBA" id="ARBA00022840"/>
    </source>
</evidence>
<evidence type="ECO:0000256" key="9">
    <source>
        <dbReference type="ARBA" id="ARBA00023002"/>
    </source>
</evidence>
<feature type="modified residue" description="ADP-ribosylarginine; by dinitrogenase reductase ADP-ribosyltransferase" evidence="14 15">
    <location>
        <position position="99"/>
    </location>
</feature>
<gene>
    <name evidence="14" type="primary">nifH</name>
    <name evidence="18" type="ordered locus">Mboo_2008</name>
</gene>
<dbReference type="SUPFAM" id="SSF52540">
    <property type="entry name" value="P-loop containing nucleoside triphosphate hydrolases"/>
    <property type="match status" value="1"/>
</dbReference>
<keyword evidence="8 14" id="KW-0067">ATP-binding</keyword>
<evidence type="ECO:0000256" key="10">
    <source>
        <dbReference type="ARBA" id="ARBA00023004"/>
    </source>
</evidence>
<accession>A7I9W1</accession>
<keyword evidence="7 14" id="KW-0013">ADP-ribosylation</keyword>
<proteinExistence type="inferred from homology"/>
<dbReference type="InterPro" id="IPR030655">
    <property type="entry name" value="NifH/chlL_CS"/>
</dbReference>
<comment type="function">
    <text evidence="1 14">The key enzymatic reactions in nitrogen fixation are catalyzed by the nitrogenase complex, which has 2 components: the iron protein and the molybdenum-iron protein.</text>
</comment>
<evidence type="ECO:0000256" key="6">
    <source>
        <dbReference type="ARBA" id="ARBA00022741"/>
    </source>
</evidence>
<dbReference type="HOGENOM" id="CLU_059373_0_0_2"/>
<dbReference type="HAMAP" id="MF_00533">
    <property type="entry name" value="NifH"/>
    <property type="match status" value="1"/>
</dbReference>
<dbReference type="KEGG" id="mbn:Mboo_2008"/>
<comment type="subunit">
    <text evidence="3 14">Homodimer.</text>
</comment>
<evidence type="ECO:0000256" key="11">
    <source>
        <dbReference type="ARBA" id="ARBA00023014"/>
    </source>
</evidence>
<evidence type="ECO:0000256" key="5">
    <source>
        <dbReference type="ARBA" id="ARBA00022723"/>
    </source>
</evidence>
<dbReference type="AlphaFoldDB" id="A7I9W1"/>
<dbReference type="PIRSF" id="PIRSF000363">
    <property type="entry name" value="Nitrogenase_iron"/>
    <property type="match status" value="1"/>
</dbReference>
<evidence type="ECO:0000256" key="14">
    <source>
        <dbReference type="HAMAP-Rule" id="MF_00533"/>
    </source>
</evidence>
<protein>
    <recommendedName>
        <fullName evidence="14">Nitrogenase iron protein</fullName>
        <ecNumber evidence="14">1.18.6.1</ecNumber>
    </recommendedName>
    <alternativeName>
        <fullName evidence="14">Nitrogenase Fe protein</fullName>
    </alternativeName>
    <alternativeName>
        <fullName evidence="14">Nitrogenase component II</fullName>
    </alternativeName>
    <alternativeName>
        <fullName evidence="14">Nitrogenase reductase</fullName>
    </alternativeName>
</protein>
<dbReference type="InterPro" id="IPR005977">
    <property type="entry name" value="Nitrogenase_Fe_NifH"/>
</dbReference>
<evidence type="ECO:0000256" key="1">
    <source>
        <dbReference type="ARBA" id="ARBA00002234"/>
    </source>
</evidence>
<dbReference type="PROSITE" id="PS00746">
    <property type="entry name" value="NIFH_FRXC_1"/>
    <property type="match status" value="1"/>
</dbReference>
<comment type="cofactor">
    <cofactor evidence="14">
        <name>[4Fe-4S] cluster</name>
        <dbReference type="ChEBI" id="CHEBI:49883"/>
    </cofactor>
    <text evidence="14">Binds 1 [4Fe-4S] cluster per dimer.</text>
</comment>
<keyword evidence="5 14" id="KW-0479">Metal-binding</keyword>
<dbReference type="Proteomes" id="UP000002408">
    <property type="component" value="Chromosome"/>
</dbReference>
<evidence type="ECO:0000256" key="12">
    <source>
        <dbReference type="ARBA" id="ARBA00023231"/>
    </source>
</evidence>
<comment type="PTM">
    <text evidence="14">The reversible ADP-ribosylation of Arg-99 inactivates the nitrogenase reductase and regulates nitrogenase activity.</text>
</comment>
<keyword evidence="9 14" id="KW-0560">Oxidoreductase</keyword>
<feature type="binding site" evidence="14">
    <location>
        <begin position="11"/>
        <end position="18"/>
    </location>
    <ligand>
        <name>ATP</name>
        <dbReference type="ChEBI" id="CHEBI:30616"/>
    </ligand>
</feature>
<evidence type="ECO:0000256" key="2">
    <source>
        <dbReference type="ARBA" id="ARBA00005504"/>
    </source>
</evidence>
<evidence type="ECO:0000313" key="19">
    <source>
        <dbReference type="Proteomes" id="UP000002408"/>
    </source>
</evidence>
<comment type="similarity">
    <text evidence="2 14 16">Belongs to the NifH/BchL/ChlL family.</text>
</comment>